<evidence type="ECO:0000313" key="1">
    <source>
        <dbReference type="EMBL" id="CAG7630795.1"/>
    </source>
</evidence>
<sequence length="304" mass="34930">MTEQPTDNVILFPKTVEYYQFELTRLLETERYGEAIGTLRFLLSCQTDDSRTREEWQSLLDWLQLMFPGLSAGDWEASDEEEDEGEAELLKRHLHSKAEQSPEYAEKLLESLFQQPSADKQMIALDQLAYIDHPGIDEALIRFLNGTPLPPFIQFRALQTLKKRGAEGTVTLFKNGEAAQVSIEETPADYDQFPSQIQEIIGRVREISETQHPALAYFAEETWNEFLAFIFGTSAYRQMLRQEAACVDVWACALHLTLLERVFDGGDKEELFELYGITAELAFQWEQAYRMMQQFAQAVFPGKA</sequence>
<evidence type="ECO:0000313" key="2">
    <source>
        <dbReference type="Proteomes" id="UP000693672"/>
    </source>
</evidence>
<organism evidence="1 2">
    <name type="scientific">Paenibacillus solanacearum</name>
    <dbReference type="NCBI Taxonomy" id="2048548"/>
    <lineage>
        <taxon>Bacteria</taxon>
        <taxon>Bacillati</taxon>
        <taxon>Bacillota</taxon>
        <taxon>Bacilli</taxon>
        <taxon>Bacillales</taxon>
        <taxon>Paenibacillaceae</taxon>
        <taxon>Paenibacillus</taxon>
    </lineage>
</organism>
<reference evidence="1" key="1">
    <citation type="submission" date="2021-06" db="EMBL/GenBank/DDBJ databases">
        <authorList>
            <person name="Criscuolo A."/>
        </authorList>
    </citation>
    <scope>NUCLEOTIDE SEQUENCE</scope>
    <source>
        <strain evidence="1">CIP111600</strain>
    </source>
</reference>
<protein>
    <submittedName>
        <fullName evidence="1">Uncharacterized protein</fullName>
    </submittedName>
</protein>
<proteinExistence type="predicted"/>
<name>A0A916K2G1_9BACL</name>
<dbReference type="RefSeq" id="WP_218092988.1">
    <property type="nucleotide sequence ID" value="NZ_CAJVAS010000013.1"/>
</dbReference>
<dbReference type="AlphaFoldDB" id="A0A916K2G1"/>
<keyword evidence="2" id="KW-1185">Reference proteome</keyword>
<comment type="caution">
    <text evidence="1">The sequence shown here is derived from an EMBL/GenBank/DDBJ whole genome shotgun (WGS) entry which is preliminary data.</text>
</comment>
<dbReference type="EMBL" id="CAJVAS010000013">
    <property type="protein sequence ID" value="CAG7630795.1"/>
    <property type="molecule type" value="Genomic_DNA"/>
</dbReference>
<dbReference type="Proteomes" id="UP000693672">
    <property type="component" value="Unassembled WGS sequence"/>
</dbReference>
<accession>A0A916K2G1</accession>
<gene>
    <name evidence="1" type="ORF">PAESOLCIP111_03230</name>
</gene>